<evidence type="ECO:0000259" key="3">
    <source>
        <dbReference type="Pfam" id="PF03109"/>
    </source>
</evidence>
<keyword evidence="2" id="KW-0472">Membrane</keyword>
<evidence type="ECO:0000313" key="4">
    <source>
        <dbReference type="EMBL" id="GCL40160.1"/>
    </source>
</evidence>
<evidence type="ECO:0000256" key="1">
    <source>
        <dbReference type="ARBA" id="ARBA00009670"/>
    </source>
</evidence>
<dbReference type="AlphaFoldDB" id="A0A480A535"/>
<sequence>MIGEWCMRSGEWGLVTGYSILCFGVNSYQLPITNDQLPNTNYQSPINNQQLPITNYQLPITNYQSPITNHQLPITNMFLTQTVPRQREIIEVVLRNGWDYMRRLLTGGKTDEPQLPTPAVLKNVLVDLGPVYVKLGQLLSTRPDLLSAAYIEELSTLQDEVPAVPWGEVEVVIRKQLKRPLEETFQTINHIPVAAGSIAQTHRATLSDGREVALKVQRPGIDVTITQDISLIQGIADLVARTDFGQIYDIKSIAEEFTKALEAELDFTREAGYTDQLRRNLSQGRWYDPTQIVVAEIYWHLTTEKLLVMEWLNGVPLLTADLNPENAQDSIVKRKGITTLLFRVFFQQLYIDGFFHADPHPGNLFYLTDGRVALLDCGMVGRLDPRTQQILTEMLLAIVDLDAQRCAQLTLQLSDSAQPVILSRLENDYDRMLRKYYNVSLTEINFSQIIYEILQVARNNKIRLPSNMGLYAKTLANLEGVARTFNPEVNLFDEIQPLITDLFRRQLLGDSPVRSLLRTALDIKSLSLQSPRQIELLLDRVTSETLQWNLSLRGLDGVRRTMDDAANRLSFSILVGSLIMGAAIISSKAQTSQLSFLSSLLFAAASLLGLWLIISILRSGRLK</sequence>
<feature type="domain" description="ABC1 atypical kinase-like" evidence="3">
    <location>
        <begin position="157"/>
        <end position="409"/>
    </location>
</feature>
<evidence type="ECO:0000313" key="5">
    <source>
        <dbReference type="Proteomes" id="UP000300142"/>
    </source>
</evidence>
<feature type="transmembrane region" description="Helical" evidence="2">
    <location>
        <begin position="595"/>
        <end position="617"/>
    </location>
</feature>
<dbReference type="PANTHER" id="PTHR10566:SF113">
    <property type="entry name" value="PROTEIN ACTIVITY OF BC1 COMPLEX KINASE 7, CHLOROPLASTIC"/>
    <property type="match status" value="1"/>
</dbReference>
<comment type="similarity">
    <text evidence="1">Belongs to the protein kinase superfamily. ADCK protein kinase family.</text>
</comment>
<reference evidence="5" key="1">
    <citation type="submission" date="2019-02" db="EMBL/GenBank/DDBJ databases">
        <title>Draft genome sequence of Sphaerospermopsis reniformis NIES-1949.</title>
        <authorList>
            <person name="Yamaguchi H."/>
            <person name="Suzuki S."/>
            <person name="Kawachi M."/>
        </authorList>
    </citation>
    <scope>NUCLEOTIDE SEQUENCE [LARGE SCALE GENOMIC DNA]</scope>
    <source>
        <strain evidence="5">NIES-1949</strain>
    </source>
</reference>
<dbReference type="InterPro" id="IPR004147">
    <property type="entry name" value="ABC1_dom"/>
</dbReference>
<dbReference type="InterPro" id="IPR011009">
    <property type="entry name" value="Kinase-like_dom_sf"/>
</dbReference>
<name>A0A480A535_9CYAN</name>
<accession>A0A480A535</accession>
<comment type="caution">
    <text evidence="4">The sequence shown here is derived from an EMBL/GenBank/DDBJ whole genome shotgun (WGS) entry which is preliminary data.</text>
</comment>
<proteinExistence type="inferred from homology"/>
<keyword evidence="2" id="KW-0812">Transmembrane</keyword>
<organism evidence="4 5">
    <name type="scientific">Sphaerospermopsis reniformis</name>
    <dbReference type="NCBI Taxonomy" id="531300"/>
    <lineage>
        <taxon>Bacteria</taxon>
        <taxon>Bacillati</taxon>
        <taxon>Cyanobacteriota</taxon>
        <taxon>Cyanophyceae</taxon>
        <taxon>Nostocales</taxon>
        <taxon>Aphanizomenonaceae</taxon>
        <taxon>Sphaerospermopsis</taxon>
    </lineage>
</organism>
<dbReference type="CDD" id="cd05121">
    <property type="entry name" value="ABC1_ADCK3-like"/>
    <property type="match status" value="1"/>
</dbReference>
<keyword evidence="2" id="KW-1133">Transmembrane helix</keyword>
<dbReference type="SUPFAM" id="SSF56112">
    <property type="entry name" value="Protein kinase-like (PK-like)"/>
    <property type="match status" value="1"/>
</dbReference>
<protein>
    <submittedName>
        <fullName evidence="4">ABC-1 domain-containing protein</fullName>
    </submittedName>
</protein>
<feature type="transmembrane region" description="Helical" evidence="2">
    <location>
        <begin position="569"/>
        <end position="589"/>
    </location>
</feature>
<dbReference type="PANTHER" id="PTHR10566">
    <property type="entry name" value="CHAPERONE-ACTIVITY OF BC1 COMPLEX CABC1 -RELATED"/>
    <property type="match status" value="1"/>
</dbReference>
<keyword evidence="5" id="KW-1185">Reference proteome</keyword>
<dbReference type="Pfam" id="PF03109">
    <property type="entry name" value="ABC1"/>
    <property type="match status" value="1"/>
</dbReference>
<evidence type="ECO:0000256" key="2">
    <source>
        <dbReference type="SAM" id="Phobius"/>
    </source>
</evidence>
<gene>
    <name evidence="4" type="ORF">SR1949_52940</name>
</gene>
<dbReference type="InterPro" id="IPR050154">
    <property type="entry name" value="UbiB_kinase"/>
</dbReference>
<dbReference type="EMBL" id="BJCE01000441">
    <property type="protein sequence ID" value="GCL40160.1"/>
    <property type="molecule type" value="Genomic_DNA"/>
</dbReference>
<dbReference type="Proteomes" id="UP000300142">
    <property type="component" value="Unassembled WGS sequence"/>
</dbReference>